<evidence type="ECO:0000259" key="10">
    <source>
        <dbReference type="SMART" id="SM00387"/>
    </source>
</evidence>
<keyword evidence="5" id="KW-0547">Nucleotide-binding</keyword>
<dbReference type="PANTHER" id="PTHR24421">
    <property type="entry name" value="NITRATE/NITRITE SENSOR PROTEIN NARX-RELATED"/>
    <property type="match status" value="1"/>
</dbReference>
<evidence type="ECO:0000256" key="2">
    <source>
        <dbReference type="ARBA" id="ARBA00012438"/>
    </source>
</evidence>
<keyword evidence="4" id="KW-0808">Transferase</keyword>
<comment type="catalytic activity">
    <reaction evidence="1">
        <text>ATP + protein L-histidine = ADP + protein N-phospho-L-histidine.</text>
        <dbReference type="EC" id="2.7.13.3"/>
    </reaction>
</comment>
<dbReference type="EMBL" id="SGWQ01000004">
    <property type="protein sequence ID" value="RZS38936.1"/>
    <property type="molecule type" value="Genomic_DNA"/>
</dbReference>
<organism evidence="11 12">
    <name type="scientific">Herbihabitans rhizosphaerae</name>
    <dbReference type="NCBI Taxonomy" id="1872711"/>
    <lineage>
        <taxon>Bacteria</taxon>
        <taxon>Bacillati</taxon>
        <taxon>Actinomycetota</taxon>
        <taxon>Actinomycetes</taxon>
        <taxon>Pseudonocardiales</taxon>
        <taxon>Pseudonocardiaceae</taxon>
        <taxon>Herbihabitans</taxon>
    </lineage>
</organism>
<keyword evidence="7" id="KW-0067">ATP-binding</keyword>
<keyword evidence="3" id="KW-0597">Phosphoprotein</keyword>
<comment type="caution">
    <text evidence="11">The sequence shown here is derived from an EMBL/GenBank/DDBJ whole genome shotgun (WGS) entry which is preliminary data.</text>
</comment>
<dbReference type="EC" id="2.7.13.3" evidence="2"/>
<dbReference type="GO" id="GO:0005524">
    <property type="term" value="F:ATP binding"/>
    <property type="evidence" value="ECO:0007669"/>
    <property type="project" value="UniProtKB-KW"/>
</dbReference>
<name>A0A4Q7KRB2_9PSEU</name>
<dbReference type="Pfam" id="PF02518">
    <property type="entry name" value="HATPase_c"/>
    <property type="match status" value="1"/>
</dbReference>
<dbReference type="GO" id="GO:0000155">
    <property type="term" value="F:phosphorelay sensor kinase activity"/>
    <property type="evidence" value="ECO:0007669"/>
    <property type="project" value="InterPro"/>
</dbReference>
<dbReference type="Gene3D" id="3.30.565.10">
    <property type="entry name" value="Histidine kinase-like ATPase, C-terminal domain"/>
    <property type="match status" value="1"/>
</dbReference>
<feature type="transmembrane region" description="Helical" evidence="9">
    <location>
        <begin position="82"/>
        <end position="106"/>
    </location>
</feature>
<evidence type="ECO:0000256" key="9">
    <source>
        <dbReference type="SAM" id="Phobius"/>
    </source>
</evidence>
<dbReference type="PANTHER" id="PTHR24421:SF10">
    <property type="entry name" value="NITRATE_NITRITE SENSOR PROTEIN NARQ"/>
    <property type="match status" value="1"/>
</dbReference>
<keyword evidence="8" id="KW-0902">Two-component regulatory system</keyword>
<dbReference type="GO" id="GO:0046983">
    <property type="term" value="F:protein dimerization activity"/>
    <property type="evidence" value="ECO:0007669"/>
    <property type="project" value="InterPro"/>
</dbReference>
<dbReference type="InterPro" id="IPR011712">
    <property type="entry name" value="Sig_transdc_His_kin_sub3_dim/P"/>
</dbReference>
<accession>A0A4Q7KRB2</accession>
<dbReference type="InterPro" id="IPR003594">
    <property type="entry name" value="HATPase_dom"/>
</dbReference>
<keyword evidence="9" id="KW-1133">Transmembrane helix</keyword>
<dbReference type="SUPFAM" id="SSF55874">
    <property type="entry name" value="ATPase domain of HSP90 chaperone/DNA topoisomerase II/histidine kinase"/>
    <property type="match status" value="1"/>
</dbReference>
<proteinExistence type="predicted"/>
<dbReference type="AlphaFoldDB" id="A0A4Q7KRB2"/>
<gene>
    <name evidence="11" type="ORF">EV193_104147</name>
</gene>
<dbReference type="InterPro" id="IPR036890">
    <property type="entry name" value="HATPase_C_sf"/>
</dbReference>
<dbReference type="SMART" id="SM00387">
    <property type="entry name" value="HATPase_c"/>
    <property type="match status" value="1"/>
</dbReference>
<feature type="domain" description="Histidine kinase/HSP90-like ATPase" evidence="10">
    <location>
        <begin position="287"/>
        <end position="375"/>
    </location>
</feature>
<evidence type="ECO:0000256" key="3">
    <source>
        <dbReference type="ARBA" id="ARBA00022553"/>
    </source>
</evidence>
<evidence type="ECO:0000256" key="5">
    <source>
        <dbReference type="ARBA" id="ARBA00022741"/>
    </source>
</evidence>
<dbReference type="InterPro" id="IPR050482">
    <property type="entry name" value="Sensor_HK_TwoCompSys"/>
</dbReference>
<dbReference type="CDD" id="cd16917">
    <property type="entry name" value="HATPase_UhpB-NarQ-NarX-like"/>
    <property type="match status" value="1"/>
</dbReference>
<evidence type="ECO:0000256" key="8">
    <source>
        <dbReference type="ARBA" id="ARBA00023012"/>
    </source>
</evidence>
<evidence type="ECO:0000256" key="4">
    <source>
        <dbReference type="ARBA" id="ARBA00022679"/>
    </source>
</evidence>
<evidence type="ECO:0000256" key="6">
    <source>
        <dbReference type="ARBA" id="ARBA00022777"/>
    </source>
</evidence>
<reference evidence="11 12" key="1">
    <citation type="submission" date="2019-02" db="EMBL/GenBank/DDBJ databases">
        <title>Genomic Encyclopedia of Type Strains, Phase IV (KMG-IV): sequencing the most valuable type-strain genomes for metagenomic binning, comparative biology and taxonomic classification.</title>
        <authorList>
            <person name="Goeker M."/>
        </authorList>
    </citation>
    <scope>NUCLEOTIDE SEQUENCE [LARGE SCALE GENOMIC DNA]</scope>
    <source>
        <strain evidence="11 12">DSM 101727</strain>
    </source>
</reference>
<sequence>MLTRWARVFAGLGLGALAAFVELAYLVAGGFALAASSRRMDPGARRLADRARHRVARWYGPPEIETAAPESWRVWGYLGARAAVGLLGGCVLVLFGYGAVVSATVVVEWVTGGRPDGIDLTLGLGLYFGVLVVVLFFLALQGFLGLVNLERRLVRRFLGPSPDELLRRRISELAESRAGIVEAVDAERRRIERDIHDGVQQRVVALAMLLGRARRTSTSEPERVGELLAAAHDESQRVLGDLRDVAWRVYPTALDSLGLSEALAAVAERSSVPVTLDYRLAERPEPTVETAAYFVVCEAVTNAAKHSGAGAISVVVQRNDTLVTVCVSDDGRGGADPSGHGLSGLARRVAAIDGVFTVDSPASGPTVITAELPCA</sequence>
<keyword evidence="9" id="KW-0472">Membrane</keyword>
<evidence type="ECO:0000313" key="11">
    <source>
        <dbReference type="EMBL" id="RZS38936.1"/>
    </source>
</evidence>
<evidence type="ECO:0000256" key="1">
    <source>
        <dbReference type="ARBA" id="ARBA00000085"/>
    </source>
</evidence>
<keyword evidence="12" id="KW-1185">Reference proteome</keyword>
<feature type="transmembrane region" description="Helical" evidence="9">
    <location>
        <begin position="12"/>
        <end position="36"/>
    </location>
</feature>
<dbReference type="Gene3D" id="1.20.5.1930">
    <property type="match status" value="1"/>
</dbReference>
<dbReference type="OrthoDB" id="5242012at2"/>
<dbReference type="RefSeq" id="WP_130344544.1">
    <property type="nucleotide sequence ID" value="NZ_SGWQ01000004.1"/>
</dbReference>
<keyword evidence="9" id="KW-0812">Transmembrane</keyword>
<dbReference type="Proteomes" id="UP000294257">
    <property type="component" value="Unassembled WGS sequence"/>
</dbReference>
<dbReference type="GO" id="GO:0016020">
    <property type="term" value="C:membrane"/>
    <property type="evidence" value="ECO:0007669"/>
    <property type="project" value="InterPro"/>
</dbReference>
<evidence type="ECO:0000256" key="7">
    <source>
        <dbReference type="ARBA" id="ARBA00022840"/>
    </source>
</evidence>
<dbReference type="Pfam" id="PF07730">
    <property type="entry name" value="HisKA_3"/>
    <property type="match status" value="1"/>
</dbReference>
<protein>
    <recommendedName>
        <fullName evidence="2">histidine kinase</fullName>
        <ecNumber evidence="2">2.7.13.3</ecNumber>
    </recommendedName>
</protein>
<keyword evidence="6 11" id="KW-0418">Kinase</keyword>
<feature type="transmembrane region" description="Helical" evidence="9">
    <location>
        <begin position="126"/>
        <end position="147"/>
    </location>
</feature>
<evidence type="ECO:0000313" key="12">
    <source>
        <dbReference type="Proteomes" id="UP000294257"/>
    </source>
</evidence>